<dbReference type="Pfam" id="PF13372">
    <property type="entry name" value="Alginate_exp"/>
    <property type="match status" value="1"/>
</dbReference>
<evidence type="ECO:0000313" key="4">
    <source>
        <dbReference type="Proteomes" id="UP001168528"/>
    </source>
</evidence>
<feature type="signal peptide" evidence="1">
    <location>
        <begin position="1"/>
        <end position="19"/>
    </location>
</feature>
<evidence type="ECO:0000259" key="2">
    <source>
        <dbReference type="Pfam" id="PF13372"/>
    </source>
</evidence>
<protein>
    <submittedName>
        <fullName evidence="3">Alginate export family protein</fullName>
    </submittedName>
</protein>
<keyword evidence="1" id="KW-0732">Signal</keyword>
<comment type="caution">
    <text evidence="3">The sequence shown here is derived from an EMBL/GenBank/DDBJ whole genome shotgun (WGS) entry which is preliminary data.</text>
</comment>
<keyword evidence="4" id="KW-1185">Reference proteome</keyword>
<evidence type="ECO:0000313" key="3">
    <source>
        <dbReference type="EMBL" id="MDO1449697.1"/>
    </source>
</evidence>
<accession>A0ABT8RG58</accession>
<evidence type="ECO:0000256" key="1">
    <source>
        <dbReference type="SAM" id="SignalP"/>
    </source>
</evidence>
<dbReference type="RefSeq" id="WP_302040500.1">
    <property type="nucleotide sequence ID" value="NZ_JAUKPO010000021.1"/>
</dbReference>
<gene>
    <name evidence="3" type="ORF">Q0590_25695</name>
</gene>
<feature type="domain" description="Alginate export" evidence="2">
    <location>
        <begin position="61"/>
        <end position="441"/>
    </location>
</feature>
<dbReference type="EMBL" id="JAUKPO010000021">
    <property type="protein sequence ID" value="MDO1449697.1"/>
    <property type="molecule type" value="Genomic_DNA"/>
</dbReference>
<dbReference type="InterPro" id="IPR025388">
    <property type="entry name" value="Alginate_export_dom"/>
</dbReference>
<proteinExistence type="predicted"/>
<name>A0ABT8RG58_9BACT</name>
<sequence>MKKLLILLVLLSHFTGSYAQTTLTFKPLRYDEDYSFLKDDTSKRWLETIKYTALSTSKSTYLSLGGEVRYQYFYVRNEDWGESPTDTDGYVLTRYLAHMDIHAGKHIRTFLQLQSSLANGKVSTSPVDENPLDLHQAFIDVNLYPTQKDKLIFRLGRQELSYGSQRLISVREGPNNRQAFDGLKAIYTHKQAKLDIFYSHYVAAKKGILDDRFNPDTKLWGAYIVKNNTGFLPQIDLYYLGLWKKEATFDEGQGQELRHSVGGRLWGNRGNWTYDAEGVYQFGDFNSHPISAWTASLNTNYKVDKIRYKPEIGLKTELISGDKAYEDEKLNTFNPLFPKGAYFGLAALIGPANLFDLHPYLKLELHKKLSWDIDYDVFWRYSRNDGLYAVNMTLLYSGKNINSTFIGQQLSTDLEYTPTDFLYFRTEFTWFHTGQFLTQAGAGKDILFTAFTAQLTF</sequence>
<dbReference type="InterPro" id="IPR053728">
    <property type="entry name" value="Alginate_Permeability_Chnl"/>
</dbReference>
<feature type="chain" id="PRO_5046234335" evidence="1">
    <location>
        <begin position="20"/>
        <end position="457"/>
    </location>
</feature>
<reference evidence="3" key="1">
    <citation type="submission" date="2023-07" db="EMBL/GenBank/DDBJ databases">
        <title>The genome sequence of Rhodocytophaga aerolata KACC 12507.</title>
        <authorList>
            <person name="Zhang X."/>
        </authorList>
    </citation>
    <scope>NUCLEOTIDE SEQUENCE</scope>
    <source>
        <strain evidence="3">KACC 12507</strain>
    </source>
</reference>
<dbReference type="Proteomes" id="UP001168528">
    <property type="component" value="Unassembled WGS sequence"/>
</dbReference>
<organism evidence="3 4">
    <name type="scientific">Rhodocytophaga aerolata</name>
    <dbReference type="NCBI Taxonomy" id="455078"/>
    <lineage>
        <taxon>Bacteria</taxon>
        <taxon>Pseudomonadati</taxon>
        <taxon>Bacteroidota</taxon>
        <taxon>Cytophagia</taxon>
        <taxon>Cytophagales</taxon>
        <taxon>Rhodocytophagaceae</taxon>
        <taxon>Rhodocytophaga</taxon>
    </lineage>
</organism>
<dbReference type="Gene3D" id="2.40.160.100">
    <property type="match status" value="1"/>
</dbReference>